<gene>
    <name evidence="2" type="ORF">DPMN_147613</name>
</gene>
<dbReference type="PROSITE" id="PS51390">
    <property type="entry name" value="WAP"/>
    <property type="match status" value="1"/>
</dbReference>
<accession>A0A9D4F9B9</accession>
<dbReference type="InterPro" id="IPR036645">
    <property type="entry name" value="Elafin-like_sf"/>
</dbReference>
<dbReference type="GO" id="GO:0030414">
    <property type="term" value="F:peptidase inhibitor activity"/>
    <property type="evidence" value="ECO:0007669"/>
    <property type="project" value="InterPro"/>
</dbReference>
<comment type="caution">
    <text evidence="2">The sequence shown here is derived from an EMBL/GenBank/DDBJ whole genome shotgun (WGS) entry which is preliminary data.</text>
</comment>
<reference evidence="2" key="1">
    <citation type="journal article" date="2019" name="bioRxiv">
        <title>The Genome of the Zebra Mussel, Dreissena polymorpha: A Resource for Invasive Species Research.</title>
        <authorList>
            <person name="McCartney M.A."/>
            <person name="Auch B."/>
            <person name="Kono T."/>
            <person name="Mallez S."/>
            <person name="Zhang Y."/>
            <person name="Obille A."/>
            <person name="Becker A."/>
            <person name="Abrahante J.E."/>
            <person name="Garbe J."/>
            <person name="Badalamenti J.P."/>
            <person name="Herman A."/>
            <person name="Mangelson H."/>
            <person name="Liachko I."/>
            <person name="Sullivan S."/>
            <person name="Sone E.D."/>
            <person name="Koren S."/>
            <person name="Silverstein K.A.T."/>
            <person name="Beckman K.B."/>
            <person name="Gohl D.M."/>
        </authorList>
    </citation>
    <scope>NUCLEOTIDE SEQUENCE</scope>
    <source>
        <strain evidence="2">Duluth1</strain>
        <tissue evidence="2">Whole animal</tissue>
    </source>
</reference>
<sequence>MARRRIADRKTMAVPQQVNECPAHIMIVDPNCVTPDQCTTDADCGKGELCCTSPCARYCKGPGFP</sequence>
<dbReference type="AlphaFoldDB" id="A0A9D4F9B9"/>
<dbReference type="InterPro" id="IPR008197">
    <property type="entry name" value="WAP_dom"/>
</dbReference>
<proteinExistence type="predicted"/>
<dbReference type="GO" id="GO:0005576">
    <property type="term" value="C:extracellular region"/>
    <property type="evidence" value="ECO:0007669"/>
    <property type="project" value="InterPro"/>
</dbReference>
<protein>
    <recommendedName>
        <fullName evidence="1">WAP domain-containing protein</fullName>
    </recommendedName>
</protein>
<dbReference type="EMBL" id="JAIWYP010000007">
    <property type="protein sequence ID" value="KAH3794082.1"/>
    <property type="molecule type" value="Genomic_DNA"/>
</dbReference>
<evidence type="ECO:0000313" key="2">
    <source>
        <dbReference type="EMBL" id="KAH3794082.1"/>
    </source>
</evidence>
<feature type="domain" description="WAP" evidence="1">
    <location>
        <begin position="14"/>
        <end position="63"/>
    </location>
</feature>
<organism evidence="2 3">
    <name type="scientific">Dreissena polymorpha</name>
    <name type="common">Zebra mussel</name>
    <name type="synonym">Mytilus polymorpha</name>
    <dbReference type="NCBI Taxonomy" id="45954"/>
    <lineage>
        <taxon>Eukaryota</taxon>
        <taxon>Metazoa</taxon>
        <taxon>Spiralia</taxon>
        <taxon>Lophotrochozoa</taxon>
        <taxon>Mollusca</taxon>
        <taxon>Bivalvia</taxon>
        <taxon>Autobranchia</taxon>
        <taxon>Heteroconchia</taxon>
        <taxon>Euheterodonta</taxon>
        <taxon>Imparidentia</taxon>
        <taxon>Neoheterodontei</taxon>
        <taxon>Myida</taxon>
        <taxon>Dreissenoidea</taxon>
        <taxon>Dreissenidae</taxon>
        <taxon>Dreissena</taxon>
    </lineage>
</organism>
<keyword evidence="3" id="KW-1185">Reference proteome</keyword>
<dbReference type="Proteomes" id="UP000828390">
    <property type="component" value="Unassembled WGS sequence"/>
</dbReference>
<dbReference type="SUPFAM" id="SSF57256">
    <property type="entry name" value="Elafin-like"/>
    <property type="match status" value="1"/>
</dbReference>
<dbReference type="Gene3D" id="4.10.75.10">
    <property type="entry name" value="Elafin-like"/>
    <property type="match status" value="1"/>
</dbReference>
<name>A0A9D4F9B9_DREPO</name>
<evidence type="ECO:0000259" key="1">
    <source>
        <dbReference type="PROSITE" id="PS51390"/>
    </source>
</evidence>
<dbReference type="Pfam" id="PF00095">
    <property type="entry name" value="WAP"/>
    <property type="match status" value="1"/>
</dbReference>
<evidence type="ECO:0000313" key="3">
    <source>
        <dbReference type="Proteomes" id="UP000828390"/>
    </source>
</evidence>
<reference evidence="2" key="2">
    <citation type="submission" date="2020-11" db="EMBL/GenBank/DDBJ databases">
        <authorList>
            <person name="McCartney M.A."/>
            <person name="Auch B."/>
            <person name="Kono T."/>
            <person name="Mallez S."/>
            <person name="Becker A."/>
            <person name="Gohl D.M."/>
            <person name="Silverstein K.A.T."/>
            <person name="Koren S."/>
            <person name="Bechman K.B."/>
            <person name="Herman A."/>
            <person name="Abrahante J.E."/>
            <person name="Garbe J."/>
        </authorList>
    </citation>
    <scope>NUCLEOTIDE SEQUENCE</scope>
    <source>
        <strain evidence="2">Duluth1</strain>
        <tissue evidence="2">Whole animal</tissue>
    </source>
</reference>